<feature type="compositionally biased region" description="Basic residues" evidence="1">
    <location>
        <begin position="549"/>
        <end position="567"/>
    </location>
</feature>
<keyword evidence="3" id="KW-1185">Reference proteome</keyword>
<sequence length="567" mass="61915">MPIPLDWSNTQPAYSSLLDSDPDSGSEFDDQHTPTKNNRIVSPDVGPNKHRRRSLSDAGPSHRYSEPRTPSNRKKTRVATEVPESPLLAARASPSPPTPPRSPSQTPSVLTMADMQTSPVQGPNQHVPDIPAAPTEPVFTLGGIALPNIMVELPDIGTWAAVGAINQQRSPSGDANPINWQTQLTDEQRNALAGYLRLSAEQIPFGARDIETKQSLKYRKCRYIEQNAGRVVLVNGALGGSLLTEALSTRLIAQIMEVTAALGATPQQVDIIVPEPASRAMAATNKNASPGAFIVTIDNHAARALFVQQQIWSKDQELTFLTRAADSGQRSWIVGVYEARCGNMPLAHIVSLFRWLVMVNLTQDPATRSFVHTATPNDTRPLTHRTVEYAASFDVRLVDPHPPPPGQPIRLALTVPPLNNVDYETQKEANHGIRNKDFVWEANSFTLSQRYLPDRRALHCYTCGLDWHVNAECPLHSVPDYGGPRGTISELVDQLCGQGVATAAWQRIRNRAGLPDLEPHPGDESDEYTPPTRGQGHAHRGTRGGGARARGRGRGRGRGVRGRGRGF</sequence>
<comment type="caution">
    <text evidence="2">The sequence shown here is derived from an EMBL/GenBank/DDBJ whole genome shotgun (WGS) entry which is preliminary data.</text>
</comment>
<name>A0ABR2Z760_9AGAR</name>
<dbReference type="Proteomes" id="UP001437256">
    <property type="component" value="Unassembled WGS sequence"/>
</dbReference>
<evidence type="ECO:0000313" key="3">
    <source>
        <dbReference type="Proteomes" id="UP001437256"/>
    </source>
</evidence>
<feature type="region of interest" description="Disordered" evidence="1">
    <location>
        <begin position="513"/>
        <end position="567"/>
    </location>
</feature>
<evidence type="ECO:0000313" key="2">
    <source>
        <dbReference type="EMBL" id="KAL0056829.1"/>
    </source>
</evidence>
<protein>
    <submittedName>
        <fullName evidence="2">Uncharacterized protein</fullName>
    </submittedName>
</protein>
<dbReference type="EMBL" id="JBBXMP010000903">
    <property type="protein sequence ID" value="KAL0056829.1"/>
    <property type="molecule type" value="Genomic_DNA"/>
</dbReference>
<gene>
    <name evidence="2" type="ORF">AAF712_016558</name>
</gene>
<reference evidence="2 3" key="1">
    <citation type="submission" date="2024-05" db="EMBL/GenBank/DDBJ databases">
        <title>A draft genome resource for the thread blight pathogen Marasmius tenuissimus strain MS-2.</title>
        <authorList>
            <person name="Yulfo-Soto G.E."/>
            <person name="Baruah I.K."/>
            <person name="Amoako-Attah I."/>
            <person name="Bukari Y."/>
            <person name="Meinhardt L.W."/>
            <person name="Bailey B.A."/>
            <person name="Cohen S.P."/>
        </authorList>
    </citation>
    <scope>NUCLEOTIDE SEQUENCE [LARGE SCALE GENOMIC DNA]</scope>
    <source>
        <strain evidence="2 3">MS-2</strain>
    </source>
</reference>
<evidence type="ECO:0000256" key="1">
    <source>
        <dbReference type="SAM" id="MobiDB-lite"/>
    </source>
</evidence>
<organism evidence="2 3">
    <name type="scientific">Marasmius tenuissimus</name>
    <dbReference type="NCBI Taxonomy" id="585030"/>
    <lineage>
        <taxon>Eukaryota</taxon>
        <taxon>Fungi</taxon>
        <taxon>Dikarya</taxon>
        <taxon>Basidiomycota</taxon>
        <taxon>Agaricomycotina</taxon>
        <taxon>Agaricomycetes</taxon>
        <taxon>Agaricomycetidae</taxon>
        <taxon>Agaricales</taxon>
        <taxon>Marasmiineae</taxon>
        <taxon>Marasmiaceae</taxon>
        <taxon>Marasmius</taxon>
    </lineage>
</organism>
<feature type="region of interest" description="Disordered" evidence="1">
    <location>
        <begin position="1"/>
        <end position="108"/>
    </location>
</feature>
<proteinExistence type="predicted"/>
<accession>A0ABR2Z760</accession>